<gene>
    <name evidence="1" type="ORF">PLANPX_1895</name>
</gene>
<organism evidence="1 2">
    <name type="scientific">Lacipirellula parvula</name>
    <dbReference type="NCBI Taxonomy" id="2650471"/>
    <lineage>
        <taxon>Bacteria</taxon>
        <taxon>Pseudomonadati</taxon>
        <taxon>Planctomycetota</taxon>
        <taxon>Planctomycetia</taxon>
        <taxon>Pirellulales</taxon>
        <taxon>Lacipirellulaceae</taxon>
        <taxon>Lacipirellula</taxon>
    </lineage>
</organism>
<sequence length="71" mass="7746">MFRAIHLGERQIAYLEGCNRSDLLVSRQSQLASSRAPPLEAERLRTQNADCGRIRTIANASSSFGGATLIV</sequence>
<evidence type="ECO:0000313" key="1">
    <source>
        <dbReference type="EMBL" id="BBO32283.1"/>
    </source>
</evidence>
<proteinExistence type="predicted"/>
<dbReference type="KEGG" id="lpav:PLANPX_1895"/>
<dbReference type="Proteomes" id="UP000326837">
    <property type="component" value="Chromosome"/>
</dbReference>
<keyword evidence="2" id="KW-1185">Reference proteome</keyword>
<evidence type="ECO:0000313" key="2">
    <source>
        <dbReference type="Proteomes" id="UP000326837"/>
    </source>
</evidence>
<accession>A0A5K7XD87</accession>
<reference evidence="2" key="1">
    <citation type="submission" date="2019-10" db="EMBL/GenBank/DDBJ databases">
        <title>Lacipirellula parvula gen. nov., sp. nov., representing a lineage of planctomycetes widespread in freshwater anoxic habitats, and description of the family Lacipirellulaceae.</title>
        <authorList>
            <person name="Dedysh S.N."/>
            <person name="Kulichevskaya I.S."/>
            <person name="Beletsky A.V."/>
            <person name="Rakitin A.L."/>
            <person name="Mardanov A.V."/>
            <person name="Ivanova A.A."/>
            <person name="Saltykova V.X."/>
            <person name="Rijpstra W.I.C."/>
            <person name="Sinninghe Damste J.S."/>
            <person name="Ravin N.V."/>
        </authorList>
    </citation>
    <scope>NUCLEOTIDE SEQUENCE [LARGE SCALE GENOMIC DNA]</scope>
    <source>
        <strain evidence="2">PX69</strain>
    </source>
</reference>
<name>A0A5K7XD87_9BACT</name>
<dbReference type="EMBL" id="AP021861">
    <property type="protein sequence ID" value="BBO32283.1"/>
    <property type="molecule type" value="Genomic_DNA"/>
</dbReference>
<protein>
    <submittedName>
        <fullName evidence="1">Uncharacterized protein</fullName>
    </submittedName>
</protein>
<dbReference type="AlphaFoldDB" id="A0A5K7XD87"/>